<name>A0ABW5MVZ6_9FLAO</name>
<reference evidence="2" key="1">
    <citation type="journal article" date="2019" name="Int. J. Syst. Evol. Microbiol.">
        <title>The Global Catalogue of Microorganisms (GCM) 10K type strain sequencing project: providing services to taxonomists for standard genome sequencing and annotation.</title>
        <authorList>
            <consortium name="The Broad Institute Genomics Platform"/>
            <consortium name="The Broad Institute Genome Sequencing Center for Infectious Disease"/>
            <person name="Wu L."/>
            <person name="Ma J."/>
        </authorList>
    </citation>
    <scope>NUCLEOTIDE SEQUENCE [LARGE SCALE GENOMIC DNA]</scope>
    <source>
        <strain evidence="2">KCTC 52368</strain>
    </source>
</reference>
<evidence type="ECO:0000313" key="2">
    <source>
        <dbReference type="Proteomes" id="UP001597526"/>
    </source>
</evidence>
<proteinExistence type="predicted"/>
<protein>
    <submittedName>
        <fullName evidence="1">Uncharacterized protein</fullName>
    </submittedName>
</protein>
<keyword evidence="2" id="KW-1185">Reference proteome</keyword>
<dbReference type="Proteomes" id="UP001597526">
    <property type="component" value="Unassembled WGS sequence"/>
</dbReference>
<sequence>MLKSFTFSLLSIMLVISILAPSIEVLCKSSYDNILVMDLNEEENNKQETEQKFDQKELFFTDSIESRSINFSQEIAIIQTTLVSYSDFSVEIVLPPPQDLI</sequence>
<organism evidence="1 2">
    <name type="scientific">Croceitalea marina</name>
    <dbReference type="NCBI Taxonomy" id="1775166"/>
    <lineage>
        <taxon>Bacteria</taxon>
        <taxon>Pseudomonadati</taxon>
        <taxon>Bacteroidota</taxon>
        <taxon>Flavobacteriia</taxon>
        <taxon>Flavobacteriales</taxon>
        <taxon>Flavobacteriaceae</taxon>
        <taxon>Croceitalea</taxon>
    </lineage>
</organism>
<gene>
    <name evidence="1" type="ORF">ACFSQJ_06910</name>
</gene>
<dbReference type="EMBL" id="JBHULB010000007">
    <property type="protein sequence ID" value="MFD2586654.1"/>
    <property type="molecule type" value="Genomic_DNA"/>
</dbReference>
<accession>A0ABW5MVZ6</accession>
<dbReference type="RefSeq" id="WP_377766225.1">
    <property type="nucleotide sequence ID" value="NZ_JBHULB010000007.1"/>
</dbReference>
<evidence type="ECO:0000313" key="1">
    <source>
        <dbReference type="EMBL" id="MFD2586654.1"/>
    </source>
</evidence>
<comment type="caution">
    <text evidence="1">The sequence shown here is derived from an EMBL/GenBank/DDBJ whole genome shotgun (WGS) entry which is preliminary data.</text>
</comment>